<evidence type="ECO:0000313" key="4">
    <source>
        <dbReference type="EMBL" id="SFO25118.1"/>
    </source>
</evidence>
<evidence type="ECO:0000313" key="5">
    <source>
        <dbReference type="Proteomes" id="UP000199137"/>
    </source>
</evidence>
<dbReference type="SUPFAM" id="SSF51679">
    <property type="entry name" value="Bacterial luciferase-like"/>
    <property type="match status" value="1"/>
</dbReference>
<dbReference type="Proteomes" id="UP000199137">
    <property type="component" value="Unassembled WGS sequence"/>
</dbReference>
<dbReference type="InterPro" id="IPR019910">
    <property type="entry name" value="Lucif-like_OxRdtase_MSMEG_4879"/>
</dbReference>
<dbReference type="GO" id="GO:0016705">
    <property type="term" value="F:oxidoreductase activity, acting on paired donors, with incorporation or reduction of molecular oxygen"/>
    <property type="evidence" value="ECO:0007669"/>
    <property type="project" value="InterPro"/>
</dbReference>
<reference evidence="3 6" key="2">
    <citation type="submission" date="2020-01" db="EMBL/GenBank/DDBJ databases">
        <title>Insect and environment-associated Actinomycetes.</title>
        <authorList>
            <person name="Currrie C."/>
            <person name="Chevrette M."/>
            <person name="Carlson C."/>
            <person name="Stubbendieck R."/>
            <person name="Wendt-Pienkowski E."/>
        </authorList>
    </citation>
    <scope>NUCLEOTIDE SEQUENCE [LARGE SCALE GENOMIC DNA]</scope>
    <source>
        <strain evidence="3 6">SID8386</strain>
    </source>
</reference>
<dbReference type="InterPro" id="IPR036661">
    <property type="entry name" value="Luciferase-like_sf"/>
</dbReference>
<dbReference type="OrthoDB" id="7054907at2"/>
<keyword evidence="1 3" id="KW-0560">Oxidoreductase</keyword>
<sequence length="300" mass="31401">MSVGLTVPARPQANITVPEVLDQAREAEEAGAASIWFSQLPSGHDALALAALAGQVTSRVEIGTSVVPIYPRHPLTLAAAARTASEASAGRFTLGIGLGAKNFLEPVYGTPYPPPVRHLREYLTVLRALFAGEQVDFTGSTVEVHLSEPAPAAPVPVLVAAMGPQALRATGELADGTLPYLASPRAISNLIVPGIGPGKRVIAAVPAVVTSDVDAVRELAVQQLGFYGSIPSYQRILKEGGVESAAELVLIGDEETVAAGVRRYFDAGATDVLLTQTALHTDEDRRRTWRLTGELNSSGS</sequence>
<dbReference type="AlphaFoldDB" id="A0A1I5FMV7"/>
<dbReference type="InterPro" id="IPR011251">
    <property type="entry name" value="Luciferase-like_dom"/>
</dbReference>
<dbReference type="EMBL" id="FOWC01000001">
    <property type="protein sequence ID" value="SFO25118.1"/>
    <property type="molecule type" value="Genomic_DNA"/>
</dbReference>
<evidence type="ECO:0000259" key="2">
    <source>
        <dbReference type="Pfam" id="PF00296"/>
    </source>
</evidence>
<gene>
    <name evidence="3" type="ORF">G3I59_15665</name>
    <name evidence="4" type="ORF">SAMN05421854_1011214</name>
</gene>
<protein>
    <submittedName>
        <fullName evidence="4">F420-dependent oxidoreductase, MSMEG_4879 family</fullName>
    </submittedName>
    <submittedName>
        <fullName evidence="3">TIGR03564 family F420-dependent LLM class oxidoreductase</fullName>
        <ecNumber evidence="3">1.-.-.-</ecNumber>
    </submittedName>
</protein>
<evidence type="ECO:0000256" key="1">
    <source>
        <dbReference type="ARBA" id="ARBA00023002"/>
    </source>
</evidence>
<dbReference type="Pfam" id="PF00296">
    <property type="entry name" value="Bac_luciferase"/>
    <property type="match status" value="1"/>
</dbReference>
<dbReference type="PANTHER" id="PTHR43244">
    <property type="match status" value="1"/>
</dbReference>
<dbReference type="Gene3D" id="3.20.20.30">
    <property type="entry name" value="Luciferase-like domain"/>
    <property type="match status" value="1"/>
</dbReference>
<evidence type="ECO:0000313" key="3">
    <source>
        <dbReference type="EMBL" id="NEC56984.1"/>
    </source>
</evidence>
<organism evidence="4 5">
    <name type="scientific">Amycolatopsis rubida</name>
    <dbReference type="NCBI Taxonomy" id="112413"/>
    <lineage>
        <taxon>Bacteria</taxon>
        <taxon>Bacillati</taxon>
        <taxon>Actinomycetota</taxon>
        <taxon>Actinomycetes</taxon>
        <taxon>Pseudonocardiales</taxon>
        <taxon>Pseudonocardiaceae</taxon>
        <taxon>Amycolatopsis</taxon>
    </lineage>
</organism>
<feature type="domain" description="Luciferase-like" evidence="2">
    <location>
        <begin position="8"/>
        <end position="270"/>
    </location>
</feature>
<dbReference type="CDD" id="cd01097">
    <property type="entry name" value="Tetrahydromethanopterin_reductase"/>
    <property type="match status" value="1"/>
</dbReference>
<dbReference type="PANTHER" id="PTHR43244:SF1">
    <property type="entry name" value="5,10-METHYLENETETRAHYDROMETHANOPTERIN REDUCTASE"/>
    <property type="match status" value="1"/>
</dbReference>
<dbReference type="RefSeq" id="WP_067577428.1">
    <property type="nucleotide sequence ID" value="NZ_FOWC01000001.1"/>
</dbReference>
<dbReference type="EC" id="1.-.-.-" evidence="3"/>
<name>A0A1I5FMV7_9PSEU</name>
<dbReference type="EMBL" id="JAAGNC010000081">
    <property type="protein sequence ID" value="NEC56984.1"/>
    <property type="molecule type" value="Genomic_DNA"/>
</dbReference>
<keyword evidence="6" id="KW-1185">Reference proteome</keyword>
<dbReference type="InterPro" id="IPR050564">
    <property type="entry name" value="F420-G6PD/mer"/>
</dbReference>
<proteinExistence type="predicted"/>
<dbReference type="Proteomes" id="UP000470404">
    <property type="component" value="Unassembled WGS sequence"/>
</dbReference>
<dbReference type="STRING" id="112413.SAMN05421854_1011214"/>
<evidence type="ECO:0000313" key="6">
    <source>
        <dbReference type="Proteomes" id="UP000470404"/>
    </source>
</evidence>
<dbReference type="NCBIfam" id="TIGR03564">
    <property type="entry name" value="F420_MSMEG_4879"/>
    <property type="match status" value="1"/>
</dbReference>
<reference evidence="4 5" key="1">
    <citation type="submission" date="2016-10" db="EMBL/GenBank/DDBJ databases">
        <authorList>
            <person name="de Groot N.N."/>
        </authorList>
    </citation>
    <scope>NUCLEOTIDE SEQUENCE [LARGE SCALE GENOMIC DNA]</scope>
    <source>
        <strain evidence="4 5">DSM 44637</strain>
    </source>
</reference>
<accession>A0A1I5FMV7</accession>